<proteinExistence type="predicted"/>
<sequence length="137" mass="15076">MMMVMIATTQSNGHDLIWIFEVRILDIDNLSDVPDLGREEAISGPSELATVTSFLRRSAHPGSRLPVLPHVRWLPIGFATLSAVLHFSLSLHLLFSYGTKIAARIDGFRVMLVYIERGKPCASGDCGQELGQVQSGR</sequence>
<name>A0ABR2G4Q7_9ROSI</name>
<evidence type="ECO:0000313" key="2">
    <source>
        <dbReference type="EMBL" id="KAK8595562.1"/>
    </source>
</evidence>
<gene>
    <name evidence="2" type="ORF">V6N12_064081</name>
</gene>
<keyword evidence="1" id="KW-0812">Transmembrane</keyword>
<comment type="caution">
    <text evidence="2">The sequence shown here is derived from an EMBL/GenBank/DDBJ whole genome shotgun (WGS) entry which is preliminary data.</text>
</comment>
<keyword evidence="1" id="KW-0472">Membrane</keyword>
<dbReference type="EMBL" id="JBBPBM010000002">
    <property type="protein sequence ID" value="KAK8595562.1"/>
    <property type="molecule type" value="Genomic_DNA"/>
</dbReference>
<evidence type="ECO:0000313" key="3">
    <source>
        <dbReference type="Proteomes" id="UP001472677"/>
    </source>
</evidence>
<reference evidence="2 3" key="1">
    <citation type="journal article" date="2024" name="G3 (Bethesda)">
        <title>Genome assembly of Hibiscus sabdariffa L. provides insights into metabolisms of medicinal natural products.</title>
        <authorList>
            <person name="Kim T."/>
        </authorList>
    </citation>
    <scope>NUCLEOTIDE SEQUENCE [LARGE SCALE GENOMIC DNA]</scope>
    <source>
        <strain evidence="2">TK-2024</strain>
        <tissue evidence="2">Old leaves</tissue>
    </source>
</reference>
<dbReference type="Proteomes" id="UP001472677">
    <property type="component" value="Unassembled WGS sequence"/>
</dbReference>
<organism evidence="2 3">
    <name type="scientific">Hibiscus sabdariffa</name>
    <name type="common">roselle</name>
    <dbReference type="NCBI Taxonomy" id="183260"/>
    <lineage>
        <taxon>Eukaryota</taxon>
        <taxon>Viridiplantae</taxon>
        <taxon>Streptophyta</taxon>
        <taxon>Embryophyta</taxon>
        <taxon>Tracheophyta</taxon>
        <taxon>Spermatophyta</taxon>
        <taxon>Magnoliopsida</taxon>
        <taxon>eudicotyledons</taxon>
        <taxon>Gunneridae</taxon>
        <taxon>Pentapetalae</taxon>
        <taxon>rosids</taxon>
        <taxon>malvids</taxon>
        <taxon>Malvales</taxon>
        <taxon>Malvaceae</taxon>
        <taxon>Malvoideae</taxon>
        <taxon>Hibiscus</taxon>
    </lineage>
</organism>
<keyword evidence="1" id="KW-1133">Transmembrane helix</keyword>
<accession>A0ABR2G4Q7</accession>
<evidence type="ECO:0000256" key="1">
    <source>
        <dbReference type="SAM" id="Phobius"/>
    </source>
</evidence>
<protein>
    <submittedName>
        <fullName evidence="2">Uncharacterized protein</fullName>
    </submittedName>
</protein>
<keyword evidence="3" id="KW-1185">Reference proteome</keyword>
<feature type="transmembrane region" description="Helical" evidence="1">
    <location>
        <begin position="73"/>
        <end position="95"/>
    </location>
</feature>